<feature type="region of interest" description="Disordered" evidence="1">
    <location>
        <begin position="69"/>
        <end position="182"/>
    </location>
</feature>
<comment type="caution">
    <text evidence="2">The sequence shown here is derived from an EMBL/GenBank/DDBJ whole genome shotgun (WGS) entry which is preliminary data.</text>
</comment>
<evidence type="ECO:0000313" key="2">
    <source>
        <dbReference type="EMBL" id="KAK9518581.1"/>
    </source>
</evidence>
<dbReference type="EMBL" id="JBCEZU010000046">
    <property type="protein sequence ID" value="KAK9535929.1"/>
    <property type="molecule type" value="Genomic_DNA"/>
</dbReference>
<accession>A0AAW1E7T5</accession>
<proteinExistence type="predicted"/>
<reference evidence="2 4" key="1">
    <citation type="journal article" date="2024" name="Genome Biol. Evol.">
        <title>Chromosome-level genome assembly of the viviparous eelpout Zoarces viviparus.</title>
        <authorList>
            <person name="Fuhrmann N."/>
            <person name="Brasseur M.V."/>
            <person name="Bakowski C.E."/>
            <person name="Podsiadlowski L."/>
            <person name="Prost S."/>
            <person name="Krehenwinkel H."/>
            <person name="Mayer C."/>
        </authorList>
    </citation>
    <scope>NUCLEOTIDE SEQUENCE [LARGE SCALE GENOMIC DNA]</scope>
    <source>
        <strain evidence="2">NO-MEL_2022_Ind0_liver</strain>
    </source>
</reference>
<organism evidence="2 4">
    <name type="scientific">Zoarces viviparus</name>
    <name type="common">Viviparous eelpout</name>
    <name type="synonym">Blennius viviparus</name>
    <dbReference type="NCBI Taxonomy" id="48416"/>
    <lineage>
        <taxon>Eukaryota</taxon>
        <taxon>Metazoa</taxon>
        <taxon>Chordata</taxon>
        <taxon>Craniata</taxon>
        <taxon>Vertebrata</taxon>
        <taxon>Euteleostomi</taxon>
        <taxon>Actinopterygii</taxon>
        <taxon>Neopterygii</taxon>
        <taxon>Teleostei</taxon>
        <taxon>Neoteleostei</taxon>
        <taxon>Acanthomorphata</taxon>
        <taxon>Eupercaria</taxon>
        <taxon>Perciformes</taxon>
        <taxon>Cottioidei</taxon>
        <taxon>Zoarcales</taxon>
        <taxon>Zoarcidae</taxon>
        <taxon>Zoarcinae</taxon>
        <taxon>Zoarces</taxon>
    </lineage>
</organism>
<evidence type="ECO:0000313" key="4">
    <source>
        <dbReference type="Proteomes" id="UP001488805"/>
    </source>
</evidence>
<sequence length="229" mass="23970">MACQSRTDSELSTLPDTGRGNLRGGSRQRRGRTLPVLARRVSNAAFSDRTPALQTGPAPVAWSRLFAAGSASSAQRVGQGQPFPFNDEQPGPSSGGLPPPPTPPPPPPDGEQPGPSSIGLPPPPPATLPGIFPAPVPASHPPLPGPHMSRSTTYRKRKAAEAAAAGQGSLPRSKPRQPTTQYVCTKCSQPKTLATGHTRLFGEAYCASVGGKTVEEWREEMNKKHKGGP</sequence>
<protein>
    <submittedName>
        <fullName evidence="2">Uncharacterized protein</fullName>
    </submittedName>
</protein>
<feature type="compositionally biased region" description="Pro residues" evidence="1">
    <location>
        <begin position="120"/>
        <end position="145"/>
    </location>
</feature>
<feature type="compositionally biased region" description="Pro residues" evidence="1">
    <location>
        <begin position="97"/>
        <end position="110"/>
    </location>
</feature>
<gene>
    <name evidence="3" type="ORF">VZT92_006833</name>
    <name evidence="2" type="ORF">VZT92_023883</name>
</gene>
<evidence type="ECO:0000313" key="3">
    <source>
        <dbReference type="EMBL" id="KAK9535929.1"/>
    </source>
</evidence>
<evidence type="ECO:0000256" key="1">
    <source>
        <dbReference type="SAM" id="MobiDB-lite"/>
    </source>
</evidence>
<name>A0AAW1E7T5_ZOAVI</name>
<dbReference type="EMBL" id="JBCEZU010000538">
    <property type="protein sequence ID" value="KAK9518581.1"/>
    <property type="molecule type" value="Genomic_DNA"/>
</dbReference>
<dbReference type="Proteomes" id="UP001488805">
    <property type="component" value="Unassembled WGS sequence"/>
</dbReference>
<keyword evidence="4" id="KW-1185">Reference proteome</keyword>
<dbReference type="AlphaFoldDB" id="A0AAW1E7T5"/>
<feature type="compositionally biased region" description="Polar residues" evidence="1">
    <location>
        <begin position="1"/>
        <end position="15"/>
    </location>
</feature>
<feature type="region of interest" description="Disordered" evidence="1">
    <location>
        <begin position="1"/>
        <end position="36"/>
    </location>
</feature>